<dbReference type="EMBL" id="BMAO01029807">
    <property type="protein sequence ID" value="GFR34049.1"/>
    <property type="molecule type" value="Genomic_DNA"/>
</dbReference>
<sequence>MQTLAYPVEYLFTMLLQKHCSTTGKYRFTKFFGEGTLATLQTLRLVFAEEPTSQETNILLDRSISKQMTGRLRLADDFTPKR</sequence>
<comment type="caution">
    <text evidence="1">The sequence shown here is derived from an EMBL/GenBank/DDBJ whole genome shotgun (WGS) entry which is preliminary data.</text>
</comment>
<gene>
    <name evidence="1" type="ORF">TNCT_181381</name>
</gene>
<protein>
    <submittedName>
        <fullName evidence="1">Uncharacterized protein</fullName>
    </submittedName>
</protein>
<reference evidence="1" key="1">
    <citation type="submission" date="2020-07" db="EMBL/GenBank/DDBJ databases">
        <title>Multicomponent nature underlies the extraordinary mechanical properties of spider dragline silk.</title>
        <authorList>
            <person name="Kono N."/>
            <person name="Nakamura H."/>
            <person name="Mori M."/>
            <person name="Yoshida Y."/>
            <person name="Ohtoshi R."/>
            <person name="Malay A.D."/>
            <person name="Moran D.A.P."/>
            <person name="Tomita M."/>
            <person name="Numata K."/>
            <person name="Arakawa K."/>
        </authorList>
    </citation>
    <scope>NUCLEOTIDE SEQUENCE</scope>
</reference>
<dbReference type="AlphaFoldDB" id="A0A8X6I258"/>
<evidence type="ECO:0000313" key="2">
    <source>
        <dbReference type="Proteomes" id="UP000887116"/>
    </source>
</evidence>
<accession>A0A8X6I258</accession>
<dbReference type="Proteomes" id="UP000887116">
    <property type="component" value="Unassembled WGS sequence"/>
</dbReference>
<name>A0A8X6I258_TRICU</name>
<keyword evidence="2" id="KW-1185">Reference proteome</keyword>
<organism evidence="1 2">
    <name type="scientific">Trichonephila clavata</name>
    <name type="common">Joro spider</name>
    <name type="synonym">Nephila clavata</name>
    <dbReference type="NCBI Taxonomy" id="2740835"/>
    <lineage>
        <taxon>Eukaryota</taxon>
        <taxon>Metazoa</taxon>
        <taxon>Ecdysozoa</taxon>
        <taxon>Arthropoda</taxon>
        <taxon>Chelicerata</taxon>
        <taxon>Arachnida</taxon>
        <taxon>Araneae</taxon>
        <taxon>Araneomorphae</taxon>
        <taxon>Entelegynae</taxon>
        <taxon>Araneoidea</taxon>
        <taxon>Nephilidae</taxon>
        <taxon>Trichonephila</taxon>
    </lineage>
</organism>
<proteinExistence type="predicted"/>
<evidence type="ECO:0000313" key="1">
    <source>
        <dbReference type="EMBL" id="GFR34049.1"/>
    </source>
</evidence>